<comment type="caution">
    <text evidence="2">The sequence shown here is derived from an EMBL/GenBank/DDBJ whole genome shotgun (WGS) entry which is preliminary data.</text>
</comment>
<accession>A0ABT6I9C6</accession>
<gene>
    <name evidence="2" type="ORF">CUR86_17205</name>
</gene>
<proteinExistence type="predicted"/>
<reference evidence="2" key="1">
    <citation type="journal article" date="2015" name="Antonie Van Leeuwenhoek">
        <title>Comparative 16S rRNA signatures and multilocus sequence analysis for the genus Salinicola and description of Salinicola acroporae sp. nov., isolated from coral Acropora digitifera.</title>
        <authorList>
            <person name="Lepcha R.T."/>
            <person name="Poddar A."/>
            <person name="Schumann P."/>
            <person name="Das S.K."/>
        </authorList>
    </citation>
    <scope>NUCLEOTIDE SEQUENCE</scope>
    <source>
        <strain evidence="2">S4-41</strain>
    </source>
</reference>
<protein>
    <submittedName>
        <fullName evidence="2">Uncharacterized protein</fullName>
    </submittedName>
</protein>
<name>A0ABT6I9C6_9GAMM</name>
<reference evidence="2" key="2">
    <citation type="submission" date="2017-11" db="EMBL/GenBank/DDBJ databases">
        <authorList>
            <person name="Das S.K."/>
        </authorList>
    </citation>
    <scope>NUCLEOTIDE SEQUENCE</scope>
    <source>
        <strain evidence="2">S4-41</strain>
    </source>
</reference>
<organism evidence="2 3">
    <name type="scientific">Salinicola acroporae</name>
    <dbReference type="NCBI Taxonomy" id="1541440"/>
    <lineage>
        <taxon>Bacteria</taxon>
        <taxon>Pseudomonadati</taxon>
        <taxon>Pseudomonadota</taxon>
        <taxon>Gammaproteobacteria</taxon>
        <taxon>Oceanospirillales</taxon>
        <taxon>Halomonadaceae</taxon>
        <taxon>Salinicola</taxon>
    </lineage>
</organism>
<evidence type="ECO:0000313" key="3">
    <source>
        <dbReference type="Proteomes" id="UP001162135"/>
    </source>
</evidence>
<feature type="region of interest" description="Disordered" evidence="1">
    <location>
        <begin position="44"/>
        <end position="64"/>
    </location>
</feature>
<evidence type="ECO:0000256" key="1">
    <source>
        <dbReference type="SAM" id="MobiDB-lite"/>
    </source>
</evidence>
<dbReference type="EMBL" id="PGFS01000001">
    <property type="protein sequence ID" value="MDH4573989.1"/>
    <property type="molecule type" value="Genomic_DNA"/>
</dbReference>
<dbReference type="RefSeq" id="WP_110717555.1">
    <property type="nucleotide sequence ID" value="NZ_PGFS01000001.1"/>
</dbReference>
<keyword evidence="3" id="KW-1185">Reference proteome</keyword>
<dbReference type="Proteomes" id="UP001162135">
    <property type="component" value="Unassembled WGS sequence"/>
</dbReference>
<feature type="region of interest" description="Disordered" evidence="1">
    <location>
        <begin position="1"/>
        <end position="26"/>
    </location>
</feature>
<evidence type="ECO:0000313" key="2">
    <source>
        <dbReference type="EMBL" id="MDH4573989.1"/>
    </source>
</evidence>
<sequence length="64" mass="6501">MSDARAGISTASPRQPARAWPSDAGGIGSIAALANGGFDNECLNDNGFNSSDFDNNGNNKGVTQ</sequence>